<name>A0A0A2XNX9_9PAST</name>
<evidence type="ECO:0000313" key="1">
    <source>
        <dbReference type="EMBL" id="KGQ33928.1"/>
    </source>
</evidence>
<proteinExistence type="predicted"/>
<accession>A0A0A2XNX9</accession>
<dbReference type="RefSeq" id="WP_039083439.1">
    <property type="nucleotide sequence ID" value="NZ_JPXS01000011.1"/>
</dbReference>
<dbReference type="AlphaFoldDB" id="A0A0A2XNX9"/>
<reference evidence="1 2" key="1">
    <citation type="submission" date="2014-08" db="EMBL/GenBank/DDBJ databases">
        <title>Chaperone-usher fimbriae in a diverse selection of Gallibacterium genomes.</title>
        <authorList>
            <person name="Kudirkiene E."/>
            <person name="Bager R.J."/>
            <person name="Johnson T.J."/>
            <person name="Bojesen A.M."/>
        </authorList>
    </citation>
    <scope>NUCLEOTIDE SEQUENCE [LARGE SCALE GENOMIC DNA]</scope>
    <source>
        <strain evidence="1 2">20558/3kl.</strain>
    </source>
</reference>
<evidence type="ECO:0000313" key="2">
    <source>
        <dbReference type="Proteomes" id="UP000030526"/>
    </source>
</evidence>
<organism evidence="1 2">
    <name type="scientific">Gallibacterium anatis</name>
    <dbReference type="NCBI Taxonomy" id="750"/>
    <lineage>
        <taxon>Bacteria</taxon>
        <taxon>Pseudomonadati</taxon>
        <taxon>Pseudomonadota</taxon>
        <taxon>Gammaproteobacteria</taxon>
        <taxon>Pasteurellales</taxon>
        <taxon>Pasteurellaceae</taxon>
        <taxon>Gallibacterium</taxon>
    </lineage>
</organism>
<gene>
    <name evidence="1" type="ORF">JP32_01815</name>
</gene>
<dbReference type="Proteomes" id="UP000030526">
    <property type="component" value="Unassembled WGS sequence"/>
</dbReference>
<dbReference type="EMBL" id="JPXS01000011">
    <property type="protein sequence ID" value="KGQ33928.1"/>
    <property type="molecule type" value="Genomic_DNA"/>
</dbReference>
<protein>
    <submittedName>
        <fullName evidence="1">Uncharacterized protein</fullName>
    </submittedName>
</protein>
<comment type="caution">
    <text evidence="1">The sequence shown here is derived from an EMBL/GenBank/DDBJ whole genome shotgun (WGS) entry which is preliminary data.</text>
</comment>
<sequence length="203" mass="22679">MYIYALKQSIAQSTPLVYLAERPSDMTDYITFAINDIAELDGKTLVELKSGEFKLVNRPKEGFIFDKNKGWVMSEEAKELTLAACRAKAVSLINDEAAKVYQSKDRFAQEYLLREAEAIAYKEAGYAGEVPRQVAAFATPAGIDAKIATDLIIKQASAMREAVNRIGELRMRAYELQSLTTEFDVNERAAQIVLEIRKVGEVL</sequence>